<organism evidence="7 8">
    <name type="scientific">Nesidiocoris tenuis</name>
    <dbReference type="NCBI Taxonomy" id="355587"/>
    <lineage>
        <taxon>Eukaryota</taxon>
        <taxon>Metazoa</taxon>
        <taxon>Ecdysozoa</taxon>
        <taxon>Arthropoda</taxon>
        <taxon>Hexapoda</taxon>
        <taxon>Insecta</taxon>
        <taxon>Pterygota</taxon>
        <taxon>Neoptera</taxon>
        <taxon>Paraneoptera</taxon>
        <taxon>Hemiptera</taxon>
        <taxon>Heteroptera</taxon>
        <taxon>Panheteroptera</taxon>
        <taxon>Cimicomorpha</taxon>
        <taxon>Miridae</taxon>
        <taxon>Dicyphina</taxon>
        <taxon>Nesidiocoris</taxon>
    </lineage>
</organism>
<comment type="subcellular location">
    <subcellularLocation>
        <location evidence="1 6">Membrane</location>
        <topology evidence="1 6">Multi-pass membrane protein</topology>
    </subcellularLocation>
</comment>
<dbReference type="EMBL" id="AP028921">
    <property type="protein sequence ID" value="BET01832.1"/>
    <property type="molecule type" value="Genomic_DNA"/>
</dbReference>
<feature type="transmembrane region" description="Helical" evidence="6">
    <location>
        <begin position="12"/>
        <end position="35"/>
    </location>
</feature>
<evidence type="ECO:0000256" key="3">
    <source>
        <dbReference type="ARBA" id="ARBA00022692"/>
    </source>
</evidence>
<proteinExistence type="inferred from homology"/>
<evidence type="ECO:0000256" key="6">
    <source>
        <dbReference type="RuleBase" id="RU361218"/>
    </source>
</evidence>
<dbReference type="InterPro" id="IPR008952">
    <property type="entry name" value="Tetraspanin_EC2_sf"/>
</dbReference>
<evidence type="ECO:0000256" key="4">
    <source>
        <dbReference type="ARBA" id="ARBA00022989"/>
    </source>
</evidence>
<evidence type="ECO:0000313" key="7">
    <source>
        <dbReference type="EMBL" id="BET01832.1"/>
    </source>
</evidence>
<keyword evidence="8" id="KW-1185">Reference proteome</keyword>
<protein>
    <recommendedName>
        <fullName evidence="6">Tetraspanin</fullName>
    </recommendedName>
</protein>
<dbReference type="PANTHER" id="PTHR19282:SF521">
    <property type="entry name" value="IP01817P-RELATED"/>
    <property type="match status" value="1"/>
</dbReference>
<name>A0ABN7BBT6_9HEMI</name>
<evidence type="ECO:0000256" key="1">
    <source>
        <dbReference type="ARBA" id="ARBA00004141"/>
    </source>
</evidence>
<feature type="transmembrane region" description="Helical" evidence="6">
    <location>
        <begin position="86"/>
        <end position="105"/>
    </location>
</feature>
<sequence>MGFCSCTVKFLLFVFNLICALVGLAVLSLAVYIYLQTNTAKDFLHGQVSSVLIIMMVLGSVTFLIAFLGCCGAVNEDPCCITTYGTFLSIILVCQVVLAGFIVYANNNGEIEKQIRTYLKRDFDNYNNNPKPIDILQRTIQCCGNDGPSFWSILPKSCCPPENRQDSNQRIFSDTCLVKPIGNAYSDGCANKLVSMVNSGLTSGSTTLFVVAAVELLCIICAFCVASSIRRESMTGYSY</sequence>
<dbReference type="PRINTS" id="PR00259">
    <property type="entry name" value="TMFOUR"/>
</dbReference>
<dbReference type="SUPFAM" id="SSF48652">
    <property type="entry name" value="Tetraspanin"/>
    <property type="match status" value="1"/>
</dbReference>
<dbReference type="PIRSF" id="PIRSF002419">
    <property type="entry name" value="Tetraspanin"/>
    <property type="match status" value="1"/>
</dbReference>
<keyword evidence="5 6" id="KW-0472">Membrane</keyword>
<keyword evidence="3 6" id="KW-0812">Transmembrane</keyword>
<dbReference type="InterPro" id="IPR018499">
    <property type="entry name" value="Tetraspanin/Peripherin"/>
</dbReference>
<reference evidence="7 8" key="1">
    <citation type="submission" date="2023-09" db="EMBL/GenBank/DDBJ databases">
        <title>Nesidiocoris tenuis whole genome shotgun sequence.</title>
        <authorList>
            <person name="Shibata T."/>
            <person name="Shimoda M."/>
            <person name="Kobayashi T."/>
            <person name="Uehara T."/>
        </authorList>
    </citation>
    <scope>NUCLEOTIDE SEQUENCE [LARGE SCALE GENOMIC DNA]</scope>
    <source>
        <strain evidence="7 8">Japan</strain>
    </source>
</reference>
<dbReference type="InterPro" id="IPR000301">
    <property type="entry name" value="Tetraspanin_animals"/>
</dbReference>
<dbReference type="Proteomes" id="UP001307889">
    <property type="component" value="Chromosome 13"/>
</dbReference>
<evidence type="ECO:0000313" key="8">
    <source>
        <dbReference type="Proteomes" id="UP001307889"/>
    </source>
</evidence>
<evidence type="ECO:0000256" key="2">
    <source>
        <dbReference type="ARBA" id="ARBA00006840"/>
    </source>
</evidence>
<comment type="similarity">
    <text evidence="2 6">Belongs to the tetraspanin (TM4SF) family.</text>
</comment>
<dbReference type="PANTHER" id="PTHR19282">
    <property type="entry name" value="TETRASPANIN"/>
    <property type="match status" value="1"/>
</dbReference>
<dbReference type="Gene3D" id="1.10.1450.10">
    <property type="entry name" value="Tetraspanin"/>
    <property type="match status" value="1"/>
</dbReference>
<feature type="transmembrane region" description="Helical" evidence="6">
    <location>
        <begin position="208"/>
        <end position="229"/>
    </location>
</feature>
<evidence type="ECO:0000256" key="5">
    <source>
        <dbReference type="ARBA" id="ARBA00023136"/>
    </source>
</evidence>
<gene>
    <name evidence="7" type="ORF">NTJ_14649</name>
</gene>
<dbReference type="Pfam" id="PF00335">
    <property type="entry name" value="Tetraspanin"/>
    <property type="match status" value="1"/>
</dbReference>
<accession>A0ABN7BBT6</accession>
<keyword evidence="4 6" id="KW-1133">Transmembrane helix</keyword>
<feature type="transmembrane region" description="Helical" evidence="6">
    <location>
        <begin position="47"/>
        <end position="74"/>
    </location>
</feature>